<dbReference type="Proteomes" id="UP000422221">
    <property type="component" value="Unassembled WGS sequence"/>
</dbReference>
<dbReference type="InterPro" id="IPR006860">
    <property type="entry name" value="FecR"/>
</dbReference>
<evidence type="ECO:0000259" key="3">
    <source>
        <dbReference type="Pfam" id="PF16344"/>
    </source>
</evidence>
<feature type="domain" description="FecR protein" evidence="2">
    <location>
        <begin position="85"/>
        <end position="175"/>
    </location>
</feature>
<dbReference type="Gene3D" id="2.60.120.1440">
    <property type="match status" value="1"/>
</dbReference>
<sequence length="280" mass="31957">MEKNPKYPTPEEESIRFISRFYSEGKADTSAAWKKITRAIHKQPSSKRRIPIYRIGIAAAILTGIIAGIGYHRMKTQADWIIIAAQAEKQEIVLPDHSAITLSPGSSIRYDRLSFGKKERYIELAGKAFFNVNHLKNVPFHINTPLADIQVLGTQFQVVSTKDSTVTWIVSGKVRFSTSRQCTDLTQNMRAIVNRENGQIQVFAKDHLNELAWKTHRFVYQNTPLREVVADLEKLYQIKLKNIPPQNLKLTATFDTMEISDILYIINQTLDTNLTITIQQ</sequence>
<proteinExistence type="predicted"/>
<dbReference type="AlphaFoldDB" id="A0A7J4XNK0"/>
<dbReference type="GO" id="GO:0016989">
    <property type="term" value="F:sigma factor antagonist activity"/>
    <property type="evidence" value="ECO:0007669"/>
    <property type="project" value="TreeGrafter"/>
</dbReference>
<evidence type="ECO:0000259" key="2">
    <source>
        <dbReference type="Pfam" id="PF04773"/>
    </source>
</evidence>
<feature type="transmembrane region" description="Helical" evidence="1">
    <location>
        <begin position="52"/>
        <end position="71"/>
    </location>
</feature>
<evidence type="ECO:0000313" key="4">
    <source>
        <dbReference type="EMBL" id="KAA3770383.1"/>
    </source>
</evidence>
<keyword evidence="1" id="KW-1133">Transmembrane helix</keyword>
<dbReference type="EMBL" id="VWMK01000001">
    <property type="protein sequence ID" value="KAA3770383.1"/>
    <property type="molecule type" value="Genomic_DNA"/>
</dbReference>
<keyword evidence="1" id="KW-0472">Membrane</keyword>
<feature type="domain" description="Protein FecR C-terminal" evidence="3">
    <location>
        <begin position="217"/>
        <end position="275"/>
    </location>
</feature>
<gene>
    <name evidence="4" type="ORF">F3F73_00040</name>
</gene>
<dbReference type="InterPro" id="IPR012373">
    <property type="entry name" value="Ferrdict_sens_TM"/>
</dbReference>
<dbReference type="InterPro" id="IPR032508">
    <property type="entry name" value="FecR_C"/>
</dbReference>
<evidence type="ECO:0000256" key="1">
    <source>
        <dbReference type="SAM" id="Phobius"/>
    </source>
</evidence>
<protein>
    <submittedName>
        <fullName evidence="4">FecR family protein</fullName>
    </submittedName>
</protein>
<reference evidence="4 5" key="1">
    <citation type="journal article" date="2019" name="Nat. Med.">
        <title>A library of human gut bacterial isolates paired with longitudinal multiomics data enables mechanistic microbiome research.</title>
        <authorList>
            <person name="Poyet M."/>
            <person name="Groussin M."/>
            <person name="Gibbons S.M."/>
            <person name="Avila-Pacheco J."/>
            <person name="Jiang X."/>
            <person name="Kearney S.M."/>
            <person name="Perrotta A.R."/>
            <person name="Berdy B."/>
            <person name="Zhao S."/>
            <person name="Lieberman T.D."/>
            <person name="Swanson P.K."/>
            <person name="Smith M."/>
            <person name="Roesemann S."/>
            <person name="Alexander J.E."/>
            <person name="Rich S.A."/>
            <person name="Livny J."/>
            <person name="Vlamakis H."/>
            <person name="Clish C."/>
            <person name="Bullock K."/>
            <person name="Deik A."/>
            <person name="Scott J."/>
            <person name="Pierce K.A."/>
            <person name="Xavier R.J."/>
            <person name="Alm E.J."/>
        </authorList>
    </citation>
    <scope>NUCLEOTIDE SEQUENCE [LARGE SCALE GENOMIC DNA]</scope>
    <source>
        <strain evidence="4 5">BIOML-A10</strain>
    </source>
</reference>
<dbReference type="Pfam" id="PF04773">
    <property type="entry name" value="FecR"/>
    <property type="match status" value="1"/>
</dbReference>
<dbReference type="PANTHER" id="PTHR30273:SF2">
    <property type="entry name" value="PROTEIN FECR"/>
    <property type="match status" value="1"/>
</dbReference>
<dbReference type="Pfam" id="PF16344">
    <property type="entry name" value="FecR_C"/>
    <property type="match status" value="1"/>
</dbReference>
<dbReference type="Gene3D" id="3.55.50.30">
    <property type="match status" value="1"/>
</dbReference>
<dbReference type="RefSeq" id="WP_130058039.1">
    <property type="nucleotide sequence ID" value="NZ_JADNPJ010000023.1"/>
</dbReference>
<dbReference type="PIRSF" id="PIRSF018266">
    <property type="entry name" value="FecR"/>
    <property type="match status" value="1"/>
</dbReference>
<evidence type="ECO:0000313" key="5">
    <source>
        <dbReference type="Proteomes" id="UP000422221"/>
    </source>
</evidence>
<keyword evidence="1" id="KW-0812">Transmembrane</keyword>
<dbReference type="PANTHER" id="PTHR30273">
    <property type="entry name" value="PERIPLASMIC SIGNAL SENSOR AND SIGMA FACTOR ACTIVATOR FECR-RELATED"/>
    <property type="match status" value="1"/>
</dbReference>
<name>A0A7J4XNK0_9BACE</name>
<organism evidence="4 5">
    <name type="scientific">Bacteroides salyersiae</name>
    <dbReference type="NCBI Taxonomy" id="291644"/>
    <lineage>
        <taxon>Bacteria</taxon>
        <taxon>Pseudomonadati</taxon>
        <taxon>Bacteroidota</taxon>
        <taxon>Bacteroidia</taxon>
        <taxon>Bacteroidales</taxon>
        <taxon>Bacteroidaceae</taxon>
        <taxon>Bacteroides</taxon>
    </lineage>
</organism>
<comment type="caution">
    <text evidence="4">The sequence shown here is derived from an EMBL/GenBank/DDBJ whole genome shotgun (WGS) entry which is preliminary data.</text>
</comment>
<accession>A0A7J4XNK0</accession>